<dbReference type="EMBL" id="VFPP01000001">
    <property type="protein sequence ID" value="TQM84772.1"/>
    <property type="molecule type" value="Genomic_DNA"/>
</dbReference>
<dbReference type="GO" id="GO:0016020">
    <property type="term" value="C:membrane"/>
    <property type="evidence" value="ECO:0007669"/>
    <property type="project" value="InterPro"/>
</dbReference>
<keyword evidence="6 11" id="KW-0418">Kinase</keyword>
<reference evidence="11 12" key="1">
    <citation type="submission" date="2019-06" db="EMBL/GenBank/DDBJ databases">
        <title>Sequencing the genomes of 1000 actinobacteria strains.</title>
        <authorList>
            <person name="Klenk H.-P."/>
        </authorList>
    </citation>
    <scope>NUCLEOTIDE SEQUENCE [LARGE SCALE GENOMIC DNA]</scope>
    <source>
        <strain evidence="11 12">DSM 45456</strain>
    </source>
</reference>
<feature type="transmembrane region" description="Helical" evidence="9">
    <location>
        <begin position="40"/>
        <end position="57"/>
    </location>
</feature>
<gene>
    <name evidence="11" type="ORF">FHX81_7229</name>
</gene>
<dbReference type="SUPFAM" id="SSF55874">
    <property type="entry name" value="ATPase domain of HSP90 chaperone/DNA topoisomerase II/histidine kinase"/>
    <property type="match status" value="1"/>
</dbReference>
<dbReference type="AlphaFoldDB" id="A0A543JPI7"/>
<accession>A0A543JPI7</accession>
<dbReference type="EC" id="2.7.13.3" evidence="2"/>
<feature type="transmembrane region" description="Helical" evidence="9">
    <location>
        <begin position="12"/>
        <end position="28"/>
    </location>
</feature>
<evidence type="ECO:0000313" key="12">
    <source>
        <dbReference type="Proteomes" id="UP000316628"/>
    </source>
</evidence>
<evidence type="ECO:0000256" key="5">
    <source>
        <dbReference type="ARBA" id="ARBA00022741"/>
    </source>
</evidence>
<dbReference type="Pfam" id="PF07730">
    <property type="entry name" value="HisKA_3"/>
    <property type="match status" value="1"/>
</dbReference>
<dbReference type="InterPro" id="IPR050482">
    <property type="entry name" value="Sensor_HK_TwoCompSys"/>
</dbReference>
<comment type="caution">
    <text evidence="11">The sequence shown here is derived from an EMBL/GenBank/DDBJ whole genome shotgun (WGS) entry which is preliminary data.</text>
</comment>
<name>A0A543JPI7_9PSEU</name>
<dbReference type="GO" id="GO:0005524">
    <property type="term" value="F:ATP binding"/>
    <property type="evidence" value="ECO:0007669"/>
    <property type="project" value="UniProtKB-KW"/>
</dbReference>
<keyword evidence="9" id="KW-1133">Transmembrane helix</keyword>
<evidence type="ECO:0000256" key="2">
    <source>
        <dbReference type="ARBA" id="ARBA00012438"/>
    </source>
</evidence>
<feature type="transmembrane region" description="Helical" evidence="9">
    <location>
        <begin position="63"/>
        <end position="95"/>
    </location>
</feature>
<dbReference type="CDD" id="cd16917">
    <property type="entry name" value="HATPase_UhpB-NarQ-NarX-like"/>
    <property type="match status" value="1"/>
</dbReference>
<evidence type="ECO:0000256" key="4">
    <source>
        <dbReference type="ARBA" id="ARBA00022679"/>
    </source>
</evidence>
<organism evidence="11 12">
    <name type="scientific">Saccharothrix saharensis</name>
    <dbReference type="NCBI Taxonomy" id="571190"/>
    <lineage>
        <taxon>Bacteria</taxon>
        <taxon>Bacillati</taxon>
        <taxon>Actinomycetota</taxon>
        <taxon>Actinomycetes</taxon>
        <taxon>Pseudonocardiales</taxon>
        <taxon>Pseudonocardiaceae</taxon>
        <taxon>Saccharothrix</taxon>
    </lineage>
</organism>
<dbReference type="OrthoDB" id="227596at2"/>
<evidence type="ECO:0000313" key="11">
    <source>
        <dbReference type="EMBL" id="TQM84772.1"/>
    </source>
</evidence>
<feature type="transmembrane region" description="Helical" evidence="9">
    <location>
        <begin position="107"/>
        <end position="127"/>
    </location>
</feature>
<dbReference type="RefSeq" id="WP_141982912.1">
    <property type="nucleotide sequence ID" value="NZ_VFPP01000001.1"/>
</dbReference>
<dbReference type="InterPro" id="IPR036890">
    <property type="entry name" value="HATPase_C_sf"/>
</dbReference>
<proteinExistence type="predicted"/>
<keyword evidence="4" id="KW-0808">Transferase</keyword>
<evidence type="ECO:0000256" key="3">
    <source>
        <dbReference type="ARBA" id="ARBA00022553"/>
    </source>
</evidence>
<sequence length="379" mass="40361">MELRLERRDVLVAVAFFTAGLLIHRLGLDQMMGSRDGHASFGTRMAVLAVACAGQAFRHRAPVAAVGVVGAATAADLCFGLSAPMMMVCIDVLFVAALHGPRRLHQVLVGVVAVVTVGMTVTAAAAVGWQESFYTGLQVFSLLVVPVWWATNVRRHREGAEQVARIAELDRRAAVNAERNRMARDLHDVVAGHMSAIAIQSEAVLSLRSGDPETARTVLKSVRENSVRALAEMRTMIDVLRADEPEDEPVAAWLTDVGRLADVGRLVESAAAAGLDVSWGRTDPGELPVGVDVAAYRIVQEALTNAVKHAPGARTSVVLERQVRRLVVVVRNEVVDGARGPGTGTGLVSMAERAHLVGGVFSAGRDGDGGWVVRAEFPL</sequence>
<feature type="domain" description="Signal transduction histidine kinase subgroup 3 dimerisation and phosphoacceptor" evidence="10">
    <location>
        <begin position="178"/>
        <end position="243"/>
    </location>
</feature>
<dbReference type="PANTHER" id="PTHR24421">
    <property type="entry name" value="NITRATE/NITRITE SENSOR PROTEIN NARX-RELATED"/>
    <property type="match status" value="1"/>
</dbReference>
<dbReference type="Proteomes" id="UP000316628">
    <property type="component" value="Unassembled WGS sequence"/>
</dbReference>
<evidence type="ECO:0000256" key="7">
    <source>
        <dbReference type="ARBA" id="ARBA00022840"/>
    </source>
</evidence>
<keyword evidence="5" id="KW-0547">Nucleotide-binding</keyword>
<evidence type="ECO:0000256" key="9">
    <source>
        <dbReference type="SAM" id="Phobius"/>
    </source>
</evidence>
<dbReference type="InterPro" id="IPR011712">
    <property type="entry name" value="Sig_transdc_His_kin_sub3_dim/P"/>
</dbReference>
<keyword evidence="12" id="KW-1185">Reference proteome</keyword>
<evidence type="ECO:0000256" key="6">
    <source>
        <dbReference type="ARBA" id="ARBA00022777"/>
    </source>
</evidence>
<evidence type="ECO:0000259" key="10">
    <source>
        <dbReference type="Pfam" id="PF07730"/>
    </source>
</evidence>
<feature type="transmembrane region" description="Helical" evidence="9">
    <location>
        <begin position="133"/>
        <end position="151"/>
    </location>
</feature>
<evidence type="ECO:0000256" key="1">
    <source>
        <dbReference type="ARBA" id="ARBA00000085"/>
    </source>
</evidence>
<dbReference type="PANTHER" id="PTHR24421:SF10">
    <property type="entry name" value="NITRATE_NITRITE SENSOR PROTEIN NARQ"/>
    <property type="match status" value="1"/>
</dbReference>
<dbReference type="GO" id="GO:0000155">
    <property type="term" value="F:phosphorelay sensor kinase activity"/>
    <property type="evidence" value="ECO:0007669"/>
    <property type="project" value="InterPro"/>
</dbReference>
<dbReference type="GO" id="GO:0046983">
    <property type="term" value="F:protein dimerization activity"/>
    <property type="evidence" value="ECO:0007669"/>
    <property type="project" value="InterPro"/>
</dbReference>
<dbReference type="Gene3D" id="3.30.565.10">
    <property type="entry name" value="Histidine kinase-like ATPase, C-terminal domain"/>
    <property type="match status" value="1"/>
</dbReference>
<keyword evidence="8" id="KW-0902">Two-component regulatory system</keyword>
<keyword evidence="9" id="KW-0812">Transmembrane</keyword>
<protein>
    <recommendedName>
        <fullName evidence="2">histidine kinase</fullName>
        <ecNumber evidence="2">2.7.13.3</ecNumber>
    </recommendedName>
</protein>
<evidence type="ECO:0000256" key="8">
    <source>
        <dbReference type="ARBA" id="ARBA00023012"/>
    </source>
</evidence>
<keyword evidence="9" id="KW-0472">Membrane</keyword>
<keyword evidence="3" id="KW-0597">Phosphoprotein</keyword>
<dbReference type="Gene3D" id="1.20.5.1930">
    <property type="match status" value="1"/>
</dbReference>
<keyword evidence="7" id="KW-0067">ATP-binding</keyword>
<comment type="catalytic activity">
    <reaction evidence="1">
        <text>ATP + protein L-histidine = ADP + protein N-phospho-L-histidine.</text>
        <dbReference type="EC" id="2.7.13.3"/>
    </reaction>
</comment>